<dbReference type="PROSITE" id="PS51063">
    <property type="entry name" value="HTH_CRP_2"/>
    <property type="match status" value="1"/>
</dbReference>
<dbReference type="Proteomes" id="UP000625780">
    <property type="component" value="Unassembled WGS sequence"/>
</dbReference>
<keyword evidence="3" id="KW-0804">Transcription</keyword>
<dbReference type="SMART" id="SM00100">
    <property type="entry name" value="cNMP"/>
    <property type="match status" value="1"/>
</dbReference>
<sequence>MNIELEKYRYYFECLLENPLFQSVPPEAIRELLRLSRTRNCDRHTCVLDTTDVSYHFFIIVTGKVKVYVIDQKKDRKLTLTLLNTNDVFSVMSLFGGLKRKVYYETLERSQMLSIPLPEMKNWLRKNHGFSLALMQYMAVKIQGLENSVSGIALEDIPTRLAKLLYENMDNETGVINHISSLSHEEIGALIGTTRSVVNRHLNSFKNQGLLEVGKKHLRITSEENLRREFNLP</sequence>
<organism evidence="6 7">
    <name type="scientific">Muriicola marianensis</name>
    <dbReference type="NCBI Taxonomy" id="1324801"/>
    <lineage>
        <taxon>Bacteria</taxon>
        <taxon>Pseudomonadati</taxon>
        <taxon>Bacteroidota</taxon>
        <taxon>Flavobacteriia</taxon>
        <taxon>Flavobacteriales</taxon>
        <taxon>Flavobacteriaceae</taxon>
        <taxon>Muriicola</taxon>
    </lineage>
</organism>
<dbReference type="EMBL" id="BMFH01000001">
    <property type="protein sequence ID" value="GGD37722.1"/>
    <property type="molecule type" value="Genomic_DNA"/>
</dbReference>
<gene>
    <name evidence="6" type="ORF">GCM10011361_00980</name>
</gene>
<protein>
    <submittedName>
        <fullName evidence="6">Crp/Fnr-family transriptional regulator</fullName>
    </submittedName>
</protein>
<dbReference type="InterPro" id="IPR050397">
    <property type="entry name" value="Env_Response_Regulators"/>
</dbReference>
<dbReference type="Gene3D" id="2.60.120.10">
    <property type="entry name" value="Jelly Rolls"/>
    <property type="match status" value="1"/>
</dbReference>
<keyword evidence="7" id="KW-1185">Reference proteome</keyword>
<dbReference type="CDD" id="cd00038">
    <property type="entry name" value="CAP_ED"/>
    <property type="match status" value="1"/>
</dbReference>
<dbReference type="InterPro" id="IPR036388">
    <property type="entry name" value="WH-like_DNA-bd_sf"/>
</dbReference>
<reference evidence="7" key="1">
    <citation type="journal article" date="2019" name="Int. J. Syst. Evol. Microbiol.">
        <title>The Global Catalogue of Microorganisms (GCM) 10K type strain sequencing project: providing services to taxonomists for standard genome sequencing and annotation.</title>
        <authorList>
            <consortium name="The Broad Institute Genomics Platform"/>
            <consortium name="The Broad Institute Genome Sequencing Center for Infectious Disease"/>
            <person name="Wu L."/>
            <person name="Ma J."/>
        </authorList>
    </citation>
    <scope>NUCLEOTIDE SEQUENCE [LARGE SCALE GENOMIC DNA]</scope>
    <source>
        <strain evidence="7">CGMCC 1.12606</strain>
    </source>
</reference>
<dbReference type="Pfam" id="PF13545">
    <property type="entry name" value="HTH_Crp_2"/>
    <property type="match status" value="1"/>
</dbReference>
<dbReference type="SMART" id="SM00419">
    <property type="entry name" value="HTH_CRP"/>
    <property type="match status" value="1"/>
</dbReference>
<proteinExistence type="predicted"/>
<dbReference type="SUPFAM" id="SSF46785">
    <property type="entry name" value="Winged helix' DNA-binding domain"/>
    <property type="match status" value="1"/>
</dbReference>
<dbReference type="SUPFAM" id="SSF51206">
    <property type="entry name" value="cAMP-binding domain-like"/>
    <property type="match status" value="1"/>
</dbReference>
<evidence type="ECO:0000313" key="6">
    <source>
        <dbReference type="EMBL" id="GGD37722.1"/>
    </source>
</evidence>
<evidence type="ECO:0000256" key="3">
    <source>
        <dbReference type="ARBA" id="ARBA00023163"/>
    </source>
</evidence>
<feature type="domain" description="Cyclic nucleotide-binding" evidence="4">
    <location>
        <begin position="20"/>
        <end position="115"/>
    </location>
</feature>
<dbReference type="PANTHER" id="PTHR24567:SF26">
    <property type="entry name" value="REGULATORY PROTEIN YEIL"/>
    <property type="match status" value="1"/>
</dbReference>
<keyword evidence="1" id="KW-0805">Transcription regulation</keyword>
<dbReference type="RefSeq" id="WP_188368747.1">
    <property type="nucleotide sequence ID" value="NZ_BMFH01000001.1"/>
</dbReference>
<evidence type="ECO:0000256" key="2">
    <source>
        <dbReference type="ARBA" id="ARBA00023125"/>
    </source>
</evidence>
<name>A0ABQ1QN63_9FLAO</name>
<dbReference type="Pfam" id="PF00027">
    <property type="entry name" value="cNMP_binding"/>
    <property type="match status" value="1"/>
</dbReference>
<dbReference type="InterPro" id="IPR012318">
    <property type="entry name" value="HTH_CRP"/>
</dbReference>
<evidence type="ECO:0000313" key="7">
    <source>
        <dbReference type="Proteomes" id="UP000625780"/>
    </source>
</evidence>
<evidence type="ECO:0000259" key="4">
    <source>
        <dbReference type="PROSITE" id="PS50042"/>
    </source>
</evidence>
<dbReference type="InterPro" id="IPR000595">
    <property type="entry name" value="cNMP-bd_dom"/>
</dbReference>
<dbReference type="PROSITE" id="PS50042">
    <property type="entry name" value="CNMP_BINDING_3"/>
    <property type="match status" value="1"/>
</dbReference>
<keyword evidence="2" id="KW-0238">DNA-binding</keyword>
<evidence type="ECO:0000259" key="5">
    <source>
        <dbReference type="PROSITE" id="PS51063"/>
    </source>
</evidence>
<accession>A0ABQ1QN63</accession>
<dbReference type="InterPro" id="IPR014710">
    <property type="entry name" value="RmlC-like_jellyroll"/>
</dbReference>
<dbReference type="Gene3D" id="1.10.10.10">
    <property type="entry name" value="Winged helix-like DNA-binding domain superfamily/Winged helix DNA-binding domain"/>
    <property type="match status" value="1"/>
</dbReference>
<dbReference type="InterPro" id="IPR036390">
    <property type="entry name" value="WH_DNA-bd_sf"/>
</dbReference>
<dbReference type="InterPro" id="IPR018490">
    <property type="entry name" value="cNMP-bd_dom_sf"/>
</dbReference>
<evidence type="ECO:0000256" key="1">
    <source>
        <dbReference type="ARBA" id="ARBA00023015"/>
    </source>
</evidence>
<dbReference type="PANTHER" id="PTHR24567">
    <property type="entry name" value="CRP FAMILY TRANSCRIPTIONAL REGULATORY PROTEIN"/>
    <property type="match status" value="1"/>
</dbReference>
<comment type="caution">
    <text evidence="6">The sequence shown here is derived from an EMBL/GenBank/DDBJ whole genome shotgun (WGS) entry which is preliminary data.</text>
</comment>
<feature type="domain" description="HTH crp-type" evidence="5">
    <location>
        <begin position="155"/>
        <end position="224"/>
    </location>
</feature>